<sequence>MKKMHAIFGGLLLIVVIFFSEGITTFSEGVDPGIVTPIEVKAIIPENQIDKSKTYFDLLLNPGQTQDLEVQLSNFTEEDRIVKVEANTATTNDNGIVDYSQHDKKKDPSLINAFSDISKTTNEVRIPKQSSVITKVTIQMPSKSYEGIIAGGIYIYDKEDSNTKHDGGAISNKFVYSLGVQLRNNVDLTKIEPKLVVDPQKITLVHSDYLNGINIPIQNTSALFIKEVEVEARLVDPSNGEVSHELKQTKLKIAPNSNFYLPFTWTDDEGTPLNPGDYQVDIKINSADVKKKWTWTIPFKVEGESSKKEDNQLHMKDSNDKHATVYIVSILLVVGVIVTGLILYRINRRKK</sequence>
<dbReference type="Proteomes" id="UP000013858">
    <property type="component" value="Unassembled WGS sequence"/>
</dbReference>
<feature type="domain" description="WxL Interacting Protein host binding" evidence="3">
    <location>
        <begin position="167"/>
        <end position="308"/>
    </location>
</feature>
<reference evidence="5 7" key="2">
    <citation type="submission" date="2013-03" db="EMBL/GenBank/DDBJ databases">
        <title>The Genome Sequence of Enterococcus haemoperoxidus BAA-382 (PacBio/Illumina hybrid assembly).</title>
        <authorList>
            <consortium name="The Broad Institute Genomics Platform"/>
            <consortium name="The Broad Institute Genome Sequencing Center for Infectious Disease"/>
            <person name="Earl A."/>
            <person name="Russ C."/>
            <person name="Gilmore M."/>
            <person name="Surin D."/>
            <person name="Walker B."/>
            <person name="Young S."/>
            <person name="Zeng Q."/>
            <person name="Gargeya S."/>
            <person name="Fitzgerald M."/>
            <person name="Haas B."/>
            <person name="Abouelleil A."/>
            <person name="Allen A.W."/>
            <person name="Alvarado L."/>
            <person name="Arachchi H.M."/>
            <person name="Berlin A.M."/>
            <person name="Chapman S.B."/>
            <person name="Gainer-Dewar J."/>
            <person name="Goldberg J."/>
            <person name="Griggs A."/>
            <person name="Gujja S."/>
            <person name="Hansen M."/>
            <person name="Howarth C."/>
            <person name="Imamovic A."/>
            <person name="Ireland A."/>
            <person name="Larimer J."/>
            <person name="McCowan C."/>
            <person name="Murphy C."/>
            <person name="Pearson M."/>
            <person name="Poon T.W."/>
            <person name="Priest M."/>
            <person name="Roberts A."/>
            <person name="Saif S."/>
            <person name="Shea T."/>
            <person name="Sisk P."/>
            <person name="Sykes S."/>
            <person name="Wortman J."/>
            <person name="Nusbaum C."/>
            <person name="Birren B."/>
        </authorList>
    </citation>
    <scope>NUCLEOTIDE SEQUENCE [LARGE SCALE GENOMIC DNA]</scope>
    <source>
        <strain evidence="5 7">ATCC BAA-382</strain>
    </source>
</reference>
<evidence type="ECO:0000313" key="6">
    <source>
        <dbReference type="Proteomes" id="UP000013858"/>
    </source>
</evidence>
<dbReference type="PATRIC" id="fig|1158608.3.peg.2887"/>
<keyword evidence="1" id="KW-1133">Transmembrane helix</keyword>
<dbReference type="EMBL" id="AJAR01000027">
    <property type="protein sequence ID" value="EOH92910.1"/>
    <property type="molecule type" value="Genomic_DNA"/>
</dbReference>
<dbReference type="EMBL" id="ASVY01000002">
    <property type="protein sequence ID" value="EOT61653.1"/>
    <property type="molecule type" value="Genomic_DNA"/>
</dbReference>
<organism evidence="4 6">
    <name type="scientific">Enterococcus haemoperoxidus ATCC BAA-382</name>
    <dbReference type="NCBI Taxonomy" id="1158608"/>
    <lineage>
        <taxon>Bacteria</taxon>
        <taxon>Bacillati</taxon>
        <taxon>Bacillota</taxon>
        <taxon>Bacilli</taxon>
        <taxon>Lactobacillales</taxon>
        <taxon>Enterococcaceae</taxon>
        <taxon>Enterococcus</taxon>
    </lineage>
</organism>
<dbReference type="Proteomes" id="UP000014197">
    <property type="component" value="Unassembled WGS sequence"/>
</dbReference>
<keyword evidence="1" id="KW-0472">Membrane</keyword>
<feature type="domain" description="WxL Interacting Protein peptidoglycan binding" evidence="2">
    <location>
        <begin position="39"/>
        <end position="155"/>
    </location>
</feature>
<evidence type="ECO:0000256" key="1">
    <source>
        <dbReference type="SAM" id="Phobius"/>
    </source>
</evidence>
<keyword evidence="7" id="KW-1185">Reference proteome</keyword>
<dbReference type="OrthoDB" id="2148359at2"/>
<evidence type="ECO:0000313" key="7">
    <source>
        <dbReference type="Proteomes" id="UP000014197"/>
    </source>
</evidence>
<dbReference type="RefSeq" id="WP_010763107.1">
    <property type="nucleotide sequence ID" value="NZ_KB946316.1"/>
</dbReference>
<comment type="caution">
    <text evidence="4">The sequence shown here is derived from an EMBL/GenBank/DDBJ whole genome shotgun (WGS) entry which is preliminary data.</text>
</comment>
<dbReference type="STRING" id="155618.RV06_GL001932"/>
<feature type="transmembrane region" description="Helical" evidence="1">
    <location>
        <begin position="323"/>
        <end position="344"/>
    </location>
</feature>
<evidence type="ECO:0000313" key="5">
    <source>
        <dbReference type="EMBL" id="EOT61653.1"/>
    </source>
</evidence>
<keyword evidence="1" id="KW-0812">Transmembrane</keyword>
<dbReference type="eggNOG" id="COG4072">
    <property type="taxonomic scope" value="Bacteria"/>
</dbReference>
<proteinExistence type="predicted"/>
<name>R2SBL9_9ENTE</name>
<dbReference type="Pfam" id="PF06030">
    <property type="entry name" value="WxLIP_PGBD"/>
    <property type="match status" value="1"/>
</dbReference>
<dbReference type="Pfam" id="PF11797">
    <property type="entry name" value="WxLIP_HBD"/>
    <property type="match status" value="1"/>
</dbReference>
<dbReference type="AlphaFoldDB" id="R2SBL9"/>
<dbReference type="InterPro" id="IPR010317">
    <property type="entry name" value="WxLIP_PGBD"/>
</dbReference>
<gene>
    <name evidence="5" type="ORF">I583_00635</name>
    <name evidence="4" type="ORF">UAW_02951</name>
</gene>
<accession>R2SBL9</accession>
<protein>
    <submittedName>
        <fullName evidence="4">Uncharacterized protein</fullName>
    </submittedName>
</protein>
<reference evidence="4 6" key="1">
    <citation type="submission" date="2013-02" db="EMBL/GenBank/DDBJ databases">
        <title>The Genome Sequence of Enterococcus haemoperoxidus BAA-382.</title>
        <authorList>
            <consortium name="The Broad Institute Genome Sequencing Platform"/>
            <consortium name="The Broad Institute Genome Sequencing Center for Infectious Disease"/>
            <person name="Earl A.M."/>
            <person name="Gilmore M.S."/>
            <person name="Lebreton F."/>
            <person name="Walker B."/>
            <person name="Young S.K."/>
            <person name="Zeng Q."/>
            <person name="Gargeya S."/>
            <person name="Fitzgerald M."/>
            <person name="Haas B."/>
            <person name="Abouelleil A."/>
            <person name="Alvarado L."/>
            <person name="Arachchi H.M."/>
            <person name="Berlin A.M."/>
            <person name="Chapman S.B."/>
            <person name="Dewar J."/>
            <person name="Goldberg J."/>
            <person name="Griggs A."/>
            <person name="Gujja S."/>
            <person name="Hansen M."/>
            <person name="Howarth C."/>
            <person name="Imamovic A."/>
            <person name="Larimer J."/>
            <person name="McCowan C."/>
            <person name="Murphy C."/>
            <person name="Neiman D."/>
            <person name="Pearson M."/>
            <person name="Priest M."/>
            <person name="Roberts A."/>
            <person name="Saif S."/>
            <person name="Shea T."/>
            <person name="Sisk P."/>
            <person name="Sykes S."/>
            <person name="Wortman J."/>
            <person name="Nusbaum C."/>
            <person name="Birren B."/>
        </authorList>
    </citation>
    <scope>NUCLEOTIDE SEQUENCE [LARGE SCALE GENOMIC DNA]</scope>
    <source>
        <strain evidence="4 6">ATCC BAA-382</strain>
    </source>
</reference>
<evidence type="ECO:0000313" key="4">
    <source>
        <dbReference type="EMBL" id="EOH92910.1"/>
    </source>
</evidence>
<evidence type="ECO:0000259" key="2">
    <source>
        <dbReference type="Pfam" id="PF06030"/>
    </source>
</evidence>
<dbReference type="InterPro" id="IPR021759">
    <property type="entry name" value="WxLIP_HBD"/>
</dbReference>
<evidence type="ECO:0000259" key="3">
    <source>
        <dbReference type="Pfam" id="PF11797"/>
    </source>
</evidence>